<keyword evidence="2" id="KW-0472">Membrane</keyword>
<gene>
    <name evidence="3" type="ORF">Sfulv_33300</name>
</gene>
<evidence type="ECO:0000313" key="3">
    <source>
        <dbReference type="EMBL" id="GFM98519.1"/>
    </source>
</evidence>
<dbReference type="Proteomes" id="UP000498980">
    <property type="component" value="Unassembled WGS sequence"/>
</dbReference>
<evidence type="ECO:0000313" key="4">
    <source>
        <dbReference type="Proteomes" id="UP000498980"/>
    </source>
</evidence>
<evidence type="ECO:0008006" key="5">
    <source>
        <dbReference type="Google" id="ProtNLM"/>
    </source>
</evidence>
<feature type="transmembrane region" description="Helical" evidence="2">
    <location>
        <begin position="46"/>
        <end position="66"/>
    </location>
</feature>
<keyword evidence="2" id="KW-1133">Transmembrane helix</keyword>
<sequence>MPVRGLHPKNGITVRAPWGCPVREPGSVATSWPVRQAVGTVLMQGFQGLMSLLSLALIALSGFALVDAMIRREDAYRAADKQTKPFWLIILAIGFVVIWLFPIMSFLPVIGLIATIVYIVDVRPAVRQISGGGGGGQRGGGSSSDGPYGPYNGGR</sequence>
<feature type="compositionally biased region" description="Gly residues" evidence="1">
    <location>
        <begin position="131"/>
        <end position="143"/>
    </location>
</feature>
<protein>
    <recommendedName>
        <fullName evidence="5">DUF2516 domain-containing protein</fullName>
    </recommendedName>
</protein>
<proteinExistence type="predicted"/>
<dbReference type="InterPro" id="IPR019662">
    <property type="entry name" value="DUF2516"/>
</dbReference>
<dbReference type="Pfam" id="PF10724">
    <property type="entry name" value="DUF2516"/>
    <property type="match status" value="1"/>
</dbReference>
<name>A0A7J0C7S7_9ACTN</name>
<keyword evidence="2" id="KW-0812">Transmembrane</keyword>
<evidence type="ECO:0000256" key="2">
    <source>
        <dbReference type="SAM" id="Phobius"/>
    </source>
</evidence>
<accession>A0A7J0C7S7</accession>
<feature type="compositionally biased region" description="Low complexity" evidence="1">
    <location>
        <begin position="144"/>
        <end position="155"/>
    </location>
</feature>
<keyword evidence="4" id="KW-1185">Reference proteome</keyword>
<organism evidence="3 4">
    <name type="scientific">Streptomyces fulvorobeus</name>
    <dbReference type="NCBI Taxonomy" id="284028"/>
    <lineage>
        <taxon>Bacteria</taxon>
        <taxon>Bacillati</taxon>
        <taxon>Actinomycetota</taxon>
        <taxon>Actinomycetes</taxon>
        <taxon>Kitasatosporales</taxon>
        <taxon>Streptomycetaceae</taxon>
        <taxon>Streptomyces</taxon>
    </lineage>
</organism>
<evidence type="ECO:0000256" key="1">
    <source>
        <dbReference type="SAM" id="MobiDB-lite"/>
    </source>
</evidence>
<dbReference type="EMBL" id="BLWC01000001">
    <property type="protein sequence ID" value="GFM98519.1"/>
    <property type="molecule type" value="Genomic_DNA"/>
</dbReference>
<feature type="region of interest" description="Disordered" evidence="1">
    <location>
        <begin position="131"/>
        <end position="155"/>
    </location>
</feature>
<reference evidence="3 4" key="1">
    <citation type="submission" date="2020-05" db="EMBL/GenBank/DDBJ databases">
        <title>Whole genome shotgun sequence of Streptomyces fulvorobeus NBRC 15897.</title>
        <authorList>
            <person name="Komaki H."/>
            <person name="Tamura T."/>
        </authorList>
    </citation>
    <scope>NUCLEOTIDE SEQUENCE [LARGE SCALE GENOMIC DNA]</scope>
    <source>
        <strain evidence="3 4">NBRC 15897</strain>
    </source>
</reference>
<feature type="transmembrane region" description="Helical" evidence="2">
    <location>
        <begin position="87"/>
        <end position="120"/>
    </location>
</feature>
<comment type="caution">
    <text evidence="3">The sequence shown here is derived from an EMBL/GenBank/DDBJ whole genome shotgun (WGS) entry which is preliminary data.</text>
</comment>
<dbReference type="AlphaFoldDB" id="A0A7J0C7S7"/>